<dbReference type="Proteomes" id="UP000326331">
    <property type="component" value="Chromosome"/>
</dbReference>
<name>A0ABX6C1D4_9CHLR</name>
<organism evidence="2 3">
    <name type="scientific">Tepidiforma bonchosmolovskayae</name>
    <dbReference type="NCBI Taxonomy" id="2601677"/>
    <lineage>
        <taxon>Bacteria</taxon>
        <taxon>Bacillati</taxon>
        <taxon>Chloroflexota</taxon>
        <taxon>Tepidiformia</taxon>
        <taxon>Tepidiformales</taxon>
        <taxon>Tepidiformaceae</taxon>
        <taxon>Tepidiforma</taxon>
    </lineage>
</organism>
<proteinExistence type="predicted"/>
<protein>
    <submittedName>
        <fullName evidence="2">Uncharacterized protein</fullName>
    </submittedName>
</protein>
<reference evidence="2 3" key="1">
    <citation type="submission" date="2019-10" db="EMBL/GenBank/DDBJ databases">
        <title>Thermopilla bonchosmolovskayae gen. nov., sp. nov., a moderately thermophilic Chloroflexi bacterium from a Chukotka hot spring (Arctic, Russia), representing a novel classis Thermopillaia, which include previously uncultivated lineage OLB14.</title>
        <authorList>
            <person name="Kochetkova T.V."/>
            <person name="Zayulina K.S."/>
            <person name="Zhigarkov V.S."/>
            <person name="Minaev N.V."/>
            <person name="Novikov A."/>
            <person name="Toshchakov S.V."/>
            <person name="Elcheninov A.G."/>
            <person name="Kublanov I.V."/>
        </authorList>
    </citation>
    <scope>NUCLEOTIDE SEQUENCE [LARGE SCALE GENOMIC DNA]</scope>
    <source>
        <strain evidence="2 3">3753O</strain>
    </source>
</reference>
<feature type="compositionally biased region" description="Gly residues" evidence="1">
    <location>
        <begin position="53"/>
        <end position="76"/>
    </location>
</feature>
<evidence type="ECO:0000313" key="3">
    <source>
        <dbReference type="Proteomes" id="UP000326331"/>
    </source>
</evidence>
<gene>
    <name evidence="2" type="ORF">Tbon_07220</name>
</gene>
<keyword evidence="3" id="KW-1185">Reference proteome</keyword>
<feature type="compositionally biased region" description="Gly residues" evidence="1">
    <location>
        <begin position="1"/>
        <end position="11"/>
    </location>
</feature>
<sequence>MEAGAGSGERGAGSREQCPGTAATPRERGAGSPAHPLRSAEGGGRSAARAGPARGGAGSREQGAGSGGRVGRGMGPPGVVDGMGRRGACPGRG</sequence>
<feature type="region of interest" description="Disordered" evidence="1">
    <location>
        <begin position="1"/>
        <end position="93"/>
    </location>
</feature>
<evidence type="ECO:0000313" key="2">
    <source>
        <dbReference type="EMBL" id="QFG03092.1"/>
    </source>
</evidence>
<dbReference type="EMBL" id="CP042829">
    <property type="protein sequence ID" value="QFG03092.1"/>
    <property type="molecule type" value="Genomic_DNA"/>
</dbReference>
<accession>A0ABX6C1D4</accession>
<evidence type="ECO:0000256" key="1">
    <source>
        <dbReference type="SAM" id="MobiDB-lite"/>
    </source>
</evidence>